<dbReference type="EMBL" id="SNXW01000022">
    <property type="protein sequence ID" value="TDP78635.1"/>
    <property type="molecule type" value="Genomic_DNA"/>
</dbReference>
<comment type="caution">
    <text evidence="3">The sequence shown here is derived from an EMBL/GenBank/DDBJ whole genome shotgun (WGS) entry which is preliminary data.</text>
</comment>
<dbReference type="InterPro" id="IPR049945">
    <property type="entry name" value="AAA_22"/>
</dbReference>
<evidence type="ECO:0000313" key="4">
    <source>
        <dbReference type="Proteomes" id="UP000294593"/>
    </source>
</evidence>
<reference evidence="3 4" key="1">
    <citation type="submission" date="2019-03" db="EMBL/GenBank/DDBJ databases">
        <title>Genomic Encyclopedia of Type Strains, Phase IV (KMG-IV): sequencing the most valuable type-strain genomes for metagenomic binning, comparative biology and taxonomic classification.</title>
        <authorList>
            <person name="Goeker M."/>
        </authorList>
    </citation>
    <scope>NUCLEOTIDE SEQUENCE [LARGE SCALE GENOMIC DNA]</scope>
    <source>
        <strain evidence="3 4">DSM 11901</strain>
    </source>
</reference>
<dbReference type="GO" id="GO:0016887">
    <property type="term" value="F:ATP hydrolysis activity"/>
    <property type="evidence" value="ECO:0007669"/>
    <property type="project" value="InterPro"/>
</dbReference>
<name>A0A4R6QZN1_9BURK</name>
<dbReference type="InterPro" id="IPR027417">
    <property type="entry name" value="P-loop_NTPase"/>
</dbReference>
<feature type="compositionally biased region" description="Basic residues" evidence="1">
    <location>
        <begin position="449"/>
        <end position="461"/>
    </location>
</feature>
<accession>A0A4R6QZN1</accession>
<proteinExistence type="predicted"/>
<organism evidence="3 4">
    <name type="scientific">Aquabacterium commune</name>
    <dbReference type="NCBI Taxonomy" id="70586"/>
    <lineage>
        <taxon>Bacteria</taxon>
        <taxon>Pseudomonadati</taxon>
        <taxon>Pseudomonadota</taxon>
        <taxon>Betaproteobacteria</taxon>
        <taxon>Burkholderiales</taxon>
        <taxon>Aquabacterium</taxon>
    </lineage>
</organism>
<evidence type="ECO:0000259" key="2">
    <source>
        <dbReference type="Pfam" id="PF13401"/>
    </source>
</evidence>
<dbReference type="Pfam" id="PF13401">
    <property type="entry name" value="AAA_22"/>
    <property type="match status" value="1"/>
</dbReference>
<sequence>MNMPTDDVLRGADVLHASNPLLEPLGPYIELASWPSRLAHDPLEGLPVHGLNEESQDLLLSFIRSRLEPTERAVQVAQSIQRVWRHSYAYRNPTVAALRRQVVTKLALRGKTLDTAPWLPKFADALIVEGCTGLGKSTIVERICSLVPQRYEHSASEAAGWHRHVQVTYLIVPMPVHRGGLLYAILAALDGVLGTEYRTQYAVPRIWTIEKLAIEVGILLTQHSVGLLVIEELQPRNFSQSPYRDEMLLMLLRLLNFGIPIVFVGNPLAFEGLADHSQDIRRLTAAEGVHLMPLDRGDDDWSEGLAAGLWSHNVMAIKTPFTPSIDAALYACSAGIPDFLWKAVEGAQRIAMQMGDKRVQEEHIWRYRDESLSFKRCKDLIEGFEQKDPMKLSRYIDVPWEAYGLMWGKIDPLDFPACNPGRESLSATGGDDAESVRAYHSVHERLRRKHSSAVTTKKNRTKANAAVKASAKPEDLRSGAIDVLVPNLSSIRDKISKQS</sequence>
<gene>
    <name evidence="3" type="ORF">EV672_1222</name>
</gene>
<dbReference type="OrthoDB" id="9135554at2"/>
<protein>
    <submittedName>
        <fullName evidence="3">AAA domain-containing protein</fullName>
    </submittedName>
</protein>
<feature type="region of interest" description="Disordered" evidence="1">
    <location>
        <begin position="449"/>
        <end position="471"/>
    </location>
</feature>
<dbReference type="Proteomes" id="UP000294593">
    <property type="component" value="Unassembled WGS sequence"/>
</dbReference>
<feature type="domain" description="ORC1/DEAH AAA+ ATPase" evidence="2">
    <location>
        <begin position="125"/>
        <end position="267"/>
    </location>
</feature>
<keyword evidence="4" id="KW-1185">Reference proteome</keyword>
<dbReference type="AlphaFoldDB" id="A0A4R6QZN1"/>
<evidence type="ECO:0000256" key="1">
    <source>
        <dbReference type="SAM" id="MobiDB-lite"/>
    </source>
</evidence>
<evidence type="ECO:0000313" key="3">
    <source>
        <dbReference type="EMBL" id="TDP78635.1"/>
    </source>
</evidence>
<dbReference type="SUPFAM" id="SSF52540">
    <property type="entry name" value="P-loop containing nucleoside triphosphate hydrolases"/>
    <property type="match status" value="1"/>
</dbReference>